<proteinExistence type="predicted"/>
<dbReference type="KEGG" id="pbp:STSP1_00257"/>
<dbReference type="Pfam" id="PF13646">
    <property type="entry name" value="HEAT_2"/>
    <property type="match status" value="1"/>
</dbReference>
<dbReference type="AlphaFoldDB" id="A0A1W6LJC2"/>
<evidence type="ECO:0000313" key="1">
    <source>
        <dbReference type="EMBL" id="ARN55890.1"/>
    </source>
</evidence>
<dbReference type="InterPro" id="IPR011989">
    <property type="entry name" value="ARM-like"/>
</dbReference>
<evidence type="ECO:0000313" key="2">
    <source>
        <dbReference type="Proteomes" id="UP000193334"/>
    </source>
</evidence>
<dbReference type="RefSeq" id="WP_085754613.1">
    <property type="nucleotide sequence ID" value="NZ_CP021023.1"/>
</dbReference>
<reference evidence="2" key="1">
    <citation type="submission" date="2017-04" db="EMBL/GenBank/DDBJ databases">
        <title>Comparative genomics and description of representatives of a novel lineage of planctomycetes thriving in anoxic sediments.</title>
        <authorList>
            <person name="Spring S."/>
            <person name="Bunk B."/>
            <person name="Sproer C."/>
        </authorList>
    </citation>
    <scope>NUCLEOTIDE SEQUENCE [LARGE SCALE GENOMIC DNA]</scope>
    <source>
        <strain evidence="2">ST-PulAB-D4</strain>
    </source>
</reference>
<gene>
    <name evidence="1" type="ORF">STSP1_00257</name>
</gene>
<accession>A0A1W6LJC2</accession>
<protein>
    <submittedName>
        <fullName evidence="1">HEAT repeat containing protein</fullName>
    </submittedName>
</protein>
<keyword evidence="2" id="KW-1185">Reference proteome</keyword>
<sequence>MLKDKFIKIKYIAAIIVSIPVICSAMGDSRSRGVEEGLPLEEKARWKVMEIMQSGSIDLQMDAIEVAAKSGDETLLSNIMPVLNDEKAPEPIKFAGLMAIGDAKYSGGLKFAEKYKTDENPNLKMAAAYALIRLGKTSNSNYKIILNHLDSEDQKTKDNAVLLLGKAGERKYISVLRWLYNNENSTERTKLLIVEALSRLRDPEARSKAWALMISKRADDRVMGITSMQKLKTLKAKNAILTMLDDGVLEVRLVAAENAALLGDKSGRDIVLNFFKNKVNTLDKKDRDRALLHAIDAAMAIKGVDSAQYVPDYLDYNSKKIQLKAAQAILSM</sequence>
<dbReference type="STRING" id="1941349.STSP1_00257"/>
<dbReference type="Proteomes" id="UP000193334">
    <property type="component" value="Chromosome"/>
</dbReference>
<dbReference type="EMBL" id="CP021023">
    <property type="protein sequence ID" value="ARN55890.1"/>
    <property type="molecule type" value="Genomic_DNA"/>
</dbReference>
<dbReference type="InterPro" id="IPR016024">
    <property type="entry name" value="ARM-type_fold"/>
</dbReference>
<dbReference type="Gene3D" id="1.25.10.10">
    <property type="entry name" value="Leucine-rich Repeat Variant"/>
    <property type="match status" value="1"/>
</dbReference>
<name>A0A1W6LJC2_9BACT</name>
<organism evidence="1 2">
    <name type="scientific">Sedimentisphaera salicampi</name>
    <dbReference type="NCBI Taxonomy" id="1941349"/>
    <lineage>
        <taxon>Bacteria</taxon>
        <taxon>Pseudomonadati</taxon>
        <taxon>Planctomycetota</taxon>
        <taxon>Phycisphaerae</taxon>
        <taxon>Sedimentisphaerales</taxon>
        <taxon>Sedimentisphaeraceae</taxon>
        <taxon>Sedimentisphaera</taxon>
    </lineage>
</organism>
<dbReference type="SUPFAM" id="SSF48371">
    <property type="entry name" value="ARM repeat"/>
    <property type="match status" value="1"/>
</dbReference>